<dbReference type="Proteomes" id="UP000828048">
    <property type="component" value="Chromosome 9"/>
</dbReference>
<protein>
    <submittedName>
        <fullName evidence="1">Uncharacterized protein</fullName>
    </submittedName>
</protein>
<keyword evidence="2" id="KW-1185">Reference proteome</keyword>
<organism evidence="1 2">
    <name type="scientific">Vaccinium darrowii</name>
    <dbReference type="NCBI Taxonomy" id="229202"/>
    <lineage>
        <taxon>Eukaryota</taxon>
        <taxon>Viridiplantae</taxon>
        <taxon>Streptophyta</taxon>
        <taxon>Embryophyta</taxon>
        <taxon>Tracheophyta</taxon>
        <taxon>Spermatophyta</taxon>
        <taxon>Magnoliopsida</taxon>
        <taxon>eudicotyledons</taxon>
        <taxon>Gunneridae</taxon>
        <taxon>Pentapetalae</taxon>
        <taxon>asterids</taxon>
        <taxon>Ericales</taxon>
        <taxon>Ericaceae</taxon>
        <taxon>Vaccinioideae</taxon>
        <taxon>Vaccinieae</taxon>
        <taxon>Vaccinium</taxon>
    </lineage>
</organism>
<accession>A0ACB7ZML8</accession>
<evidence type="ECO:0000313" key="2">
    <source>
        <dbReference type="Proteomes" id="UP000828048"/>
    </source>
</evidence>
<reference evidence="1 2" key="1">
    <citation type="journal article" date="2021" name="Hortic Res">
        <title>High-quality reference genome and annotation aids understanding of berry development for evergreen blueberry (Vaccinium darrowii).</title>
        <authorList>
            <person name="Yu J."/>
            <person name="Hulse-Kemp A.M."/>
            <person name="Babiker E."/>
            <person name="Staton M."/>
        </authorList>
    </citation>
    <scope>NUCLEOTIDE SEQUENCE [LARGE SCALE GENOMIC DNA]</scope>
    <source>
        <strain evidence="2">cv. NJ 8807/NJ 8810</strain>
        <tissue evidence="1">Young leaf</tissue>
    </source>
</reference>
<sequence>MKMMQGRVVCDTNDKTVNVSVTRLAKHPKYHRWVRIKKKFQAHDPDNRFKVGDRVLLQRSRPISKTKAFIAIPVPPRNVKSKEVSPPPPPPEEIGIPLESQQI</sequence>
<gene>
    <name evidence="1" type="ORF">Vadar_029091</name>
</gene>
<proteinExistence type="predicted"/>
<evidence type="ECO:0000313" key="1">
    <source>
        <dbReference type="EMBL" id="KAH7867123.1"/>
    </source>
</evidence>
<dbReference type="EMBL" id="CM037159">
    <property type="protein sequence ID" value="KAH7867123.1"/>
    <property type="molecule type" value="Genomic_DNA"/>
</dbReference>
<comment type="caution">
    <text evidence="1">The sequence shown here is derived from an EMBL/GenBank/DDBJ whole genome shotgun (WGS) entry which is preliminary data.</text>
</comment>
<name>A0ACB7ZML8_9ERIC</name>